<sequence length="228" mass="25786">MFSPEVLKKRRSELKISQAEIARQLGISRQSYFTWENGKTKPNGKNIDKLADILGVPTSYFESEYKIVKTYLQLNAINREKVEDYAEDLLTVQQQDNVVELYSIHVLDEVALSAGIGESIYGESESVEVFSEKDYSYDVATWIKGDSMEPVYLSGEVALIREGGFDYDGAVYAVVWNERAYIKKVYLEDEGYRLVSLNPDYSDMFASAEDNPRIVGKIIGHFMPVVGG</sequence>
<evidence type="ECO:0000256" key="2">
    <source>
        <dbReference type="ARBA" id="ARBA00023125"/>
    </source>
</evidence>
<dbReference type="SUPFAM" id="SSF47413">
    <property type="entry name" value="lambda repressor-like DNA-binding domains"/>
    <property type="match status" value="1"/>
</dbReference>
<evidence type="ECO:0000313" key="5">
    <source>
        <dbReference type="EMBL" id="MET3534115.1"/>
    </source>
</evidence>
<evidence type="ECO:0000313" key="6">
    <source>
        <dbReference type="Proteomes" id="UP001549134"/>
    </source>
</evidence>
<keyword evidence="1" id="KW-0805">Transcription regulation</keyword>
<dbReference type="Pfam" id="PF00717">
    <property type="entry name" value="Peptidase_S24"/>
    <property type="match status" value="1"/>
</dbReference>
<dbReference type="PROSITE" id="PS50943">
    <property type="entry name" value="HTH_CROC1"/>
    <property type="match status" value="1"/>
</dbReference>
<keyword evidence="6" id="KW-1185">Reference proteome</keyword>
<evidence type="ECO:0000259" key="4">
    <source>
        <dbReference type="PROSITE" id="PS50943"/>
    </source>
</evidence>
<gene>
    <name evidence="5" type="ORF">ABID50_001274</name>
</gene>
<dbReference type="InterPro" id="IPR015927">
    <property type="entry name" value="Peptidase_S24_S26A/B/C"/>
</dbReference>
<dbReference type="CDD" id="cd06529">
    <property type="entry name" value="S24_LexA-like"/>
    <property type="match status" value="1"/>
</dbReference>
<dbReference type="InterPro" id="IPR001387">
    <property type="entry name" value="Cro/C1-type_HTH"/>
</dbReference>
<dbReference type="GeneID" id="78827926"/>
<accession>A0ABV2ESG4</accession>
<keyword evidence="3" id="KW-0804">Transcription</keyword>
<organism evidence="5 6">
    <name type="scientific">Streptococcus parasuis</name>
    <dbReference type="NCBI Taxonomy" id="1501662"/>
    <lineage>
        <taxon>Bacteria</taxon>
        <taxon>Bacillati</taxon>
        <taxon>Bacillota</taxon>
        <taxon>Bacilli</taxon>
        <taxon>Lactobacillales</taxon>
        <taxon>Streptococcaceae</taxon>
        <taxon>Streptococcus</taxon>
    </lineage>
</organism>
<dbReference type="PANTHER" id="PTHR40661:SF1">
    <property type="entry name" value="HTH CRO_C1-TYPE DOMAIN-CONTAINING PROTEIN"/>
    <property type="match status" value="1"/>
</dbReference>
<dbReference type="InterPro" id="IPR039418">
    <property type="entry name" value="LexA-like"/>
</dbReference>
<reference evidence="5 6" key="1">
    <citation type="submission" date="2024-06" db="EMBL/GenBank/DDBJ databases">
        <title>Genomic Encyclopedia of Type Strains, Phase IV (KMG-IV): sequencing the most valuable type-strain genomes for metagenomic binning, comparative biology and taxonomic classification.</title>
        <authorList>
            <person name="Goeker M."/>
        </authorList>
    </citation>
    <scope>NUCLEOTIDE SEQUENCE [LARGE SCALE GENOMIC DNA]</scope>
    <source>
        <strain evidence="5 6">DSM 29126</strain>
    </source>
</reference>
<dbReference type="Gene3D" id="2.10.109.10">
    <property type="entry name" value="Umud Fragment, subunit A"/>
    <property type="match status" value="1"/>
</dbReference>
<keyword evidence="2" id="KW-0238">DNA-binding</keyword>
<dbReference type="SMART" id="SM00530">
    <property type="entry name" value="HTH_XRE"/>
    <property type="match status" value="1"/>
</dbReference>
<dbReference type="InterPro" id="IPR010982">
    <property type="entry name" value="Lambda_DNA-bd_dom_sf"/>
</dbReference>
<dbReference type="Proteomes" id="UP001549134">
    <property type="component" value="Unassembled WGS sequence"/>
</dbReference>
<dbReference type="Pfam" id="PF01381">
    <property type="entry name" value="HTH_3"/>
    <property type="match status" value="1"/>
</dbReference>
<dbReference type="SUPFAM" id="SSF51306">
    <property type="entry name" value="LexA/Signal peptidase"/>
    <property type="match status" value="1"/>
</dbReference>
<dbReference type="EMBL" id="JBEPLX010000012">
    <property type="protein sequence ID" value="MET3534115.1"/>
    <property type="molecule type" value="Genomic_DNA"/>
</dbReference>
<dbReference type="CDD" id="cd00093">
    <property type="entry name" value="HTH_XRE"/>
    <property type="match status" value="1"/>
</dbReference>
<dbReference type="RefSeq" id="WP_024391374.1">
    <property type="nucleotide sequence ID" value="NZ_AP024276.1"/>
</dbReference>
<proteinExistence type="predicted"/>
<protein>
    <submittedName>
        <fullName evidence="5">Phage repressor protein C with HTH and peptisase S24 domain</fullName>
    </submittedName>
</protein>
<evidence type="ECO:0000256" key="3">
    <source>
        <dbReference type="ARBA" id="ARBA00023163"/>
    </source>
</evidence>
<feature type="domain" description="HTH cro/C1-type" evidence="4">
    <location>
        <begin position="7"/>
        <end position="61"/>
    </location>
</feature>
<comment type="caution">
    <text evidence="5">The sequence shown here is derived from an EMBL/GenBank/DDBJ whole genome shotgun (WGS) entry which is preliminary data.</text>
</comment>
<dbReference type="Gene3D" id="1.10.260.40">
    <property type="entry name" value="lambda repressor-like DNA-binding domains"/>
    <property type="match status" value="1"/>
</dbReference>
<dbReference type="InterPro" id="IPR036286">
    <property type="entry name" value="LexA/Signal_pep-like_sf"/>
</dbReference>
<evidence type="ECO:0000256" key="1">
    <source>
        <dbReference type="ARBA" id="ARBA00023015"/>
    </source>
</evidence>
<name>A0ABV2ESG4_9STRE</name>
<dbReference type="PANTHER" id="PTHR40661">
    <property type="match status" value="1"/>
</dbReference>